<evidence type="ECO:0000313" key="3">
    <source>
        <dbReference type="EMBL" id="MBN3292079.1"/>
    </source>
</evidence>
<evidence type="ECO:0000256" key="1">
    <source>
        <dbReference type="SAM" id="Coils"/>
    </source>
</evidence>
<accession>A0ABS2Z007</accession>
<gene>
    <name evidence="3" type="primary">Lire1_0</name>
    <name evidence="3" type="ORF">GTO92_0000140</name>
</gene>
<reference evidence="3" key="1">
    <citation type="journal article" date="2021" name="Cell">
        <title>Tracing the genetic footprints of vertebrate landing in non-teleost ray-finned fishes.</title>
        <authorList>
            <person name="Bi X."/>
            <person name="Wang K."/>
            <person name="Yang L."/>
            <person name="Pan H."/>
            <person name="Jiang H."/>
            <person name="Wei Q."/>
            <person name="Fang M."/>
            <person name="Yu H."/>
            <person name="Zhu C."/>
            <person name="Cai Y."/>
            <person name="He Y."/>
            <person name="Gan X."/>
            <person name="Zeng H."/>
            <person name="Yu D."/>
            <person name="Zhu Y."/>
            <person name="Jiang H."/>
            <person name="Qiu Q."/>
            <person name="Yang H."/>
            <person name="Zhang Y.E."/>
            <person name="Wang W."/>
            <person name="Zhu M."/>
            <person name="He S."/>
            <person name="Zhang G."/>
        </authorList>
    </citation>
    <scope>NUCLEOTIDE SEQUENCE</scope>
    <source>
        <strain evidence="3">Bchr_001</strain>
    </source>
</reference>
<feature type="coiled-coil region" evidence="1">
    <location>
        <begin position="61"/>
        <end position="157"/>
    </location>
</feature>
<keyword evidence="4" id="KW-1185">Reference proteome</keyword>
<dbReference type="InterPro" id="IPR042566">
    <property type="entry name" value="L1_C"/>
</dbReference>
<dbReference type="InterPro" id="IPR004244">
    <property type="entry name" value="Transposase_22"/>
</dbReference>
<dbReference type="PANTHER" id="PTHR11505">
    <property type="entry name" value="L1 TRANSPOSABLE ELEMENT-RELATED"/>
    <property type="match status" value="1"/>
</dbReference>
<feature type="compositionally biased region" description="Polar residues" evidence="2">
    <location>
        <begin position="28"/>
        <end position="37"/>
    </location>
</feature>
<keyword evidence="1" id="KW-0175">Coiled coil</keyword>
<evidence type="ECO:0000256" key="2">
    <source>
        <dbReference type="SAM" id="MobiDB-lite"/>
    </source>
</evidence>
<feature type="region of interest" description="Disordered" evidence="2">
    <location>
        <begin position="1"/>
        <end position="43"/>
    </location>
</feature>
<name>A0ABS2Z007_POLSE</name>
<dbReference type="Gene3D" id="3.30.250.20">
    <property type="entry name" value="L1 transposable element, C-terminal domain"/>
    <property type="match status" value="1"/>
</dbReference>
<organism evidence="3 4">
    <name type="scientific">Polypterus senegalus</name>
    <name type="common">Senegal bichir</name>
    <dbReference type="NCBI Taxonomy" id="55291"/>
    <lineage>
        <taxon>Eukaryota</taxon>
        <taxon>Metazoa</taxon>
        <taxon>Chordata</taxon>
        <taxon>Craniata</taxon>
        <taxon>Vertebrata</taxon>
        <taxon>Euteleostomi</taxon>
        <taxon>Actinopterygii</taxon>
        <taxon>Polypteriformes</taxon>
        <taxon>Polypteridae</taxon>
        <taxon>Polypterus</taxon>
    </lineage>
</organism>
<proteinExistence type="predicted"/>
<feature type="non-terminal residue" evidence="3">
    <location>
        <position position="1"/>
    </location>
</feature>
<comment type="caution">
    <text evidence="3">The sequence shown here is derived from an EMBL/GenBank/DDBJ whole genome shotgun (WGS) entry which is preliminary data.</text>
</comment>
<dbReference type="EMBL" id="JAAWVN010015101">
    <property type="protein sequence ID" value="MBN3292079.1"/>
    <property type="molecule type" value="Genomic_DNA"/>
</dbReference>
<evidence type="ECO:0000313" key="4">
    <source>
        <dbReference type="Proteomes" id="UP001166052"/>
    </source>
</evidence>
<dbReference type="Proteomes" id="UP001166052">
    <property type="component" value="Unassembled WGS sequence"/>
</dbReference>
<feature type="non-terminal residue" evidence="3">
    <location>
        <position position="328"/>
    </location>
</feature>
<sequence>MGSKCTNVSDAGHDSSPIGEDHLKLEKASQSAVSTTPREPGTLATIEPAAPPTVHESRIDLSELKVMIAELMQEIKKDIKKSKKAREKANEKLQLELQQELRQVLGKFEEHIQETLFKLSTLADQLEDVKETFTTRIETAENLAACAEEKAATVSSECKNLGDRLASLKDGSRRNNIRIEGLPENRESTNPVKFAAKVFSKIIGEDFKADSEIAAAYRIRKSNTVRPRSIIIRFERLLFKLEVMALLRHKQEIIYENNHIRIIPDFSPATATKRAAFYNIKQRLCQANIKYSLLYPAKLKVELHGQFYVFASKEEAEKELRKLIPALF</sequence>
<protein>
    <submittedName>
        <fullName evidence="3">LORF1 protein</fullName>
    </submittedName>
</protein>